<dbReference type="InterPro" id="IPR041682">
    <property type="entry name" value="AAA_14"/>
</dbReference>
<evidence type="ECO:0000313" key="3">
    <source>
        <dbReference type="EMBL" id="MCR9036663.1"/>
    </source>
</evidence>
<evidence type="ECO:0000313" key="4">
    <source>
        <dbReference type="Proteomes" id="UP001204320"/>
    </source>
</evidence>
<evidence type="ECO:0000259" key="2">
    <source>
        <dbReference type="Pfam" id="PF13635"/>
    </source>
</evidence>
<dbReference type="Pfam" id="PF13173">
    <property type="entry name" value="AAA_14"/>
    <property type="match status" value="1"/>
</dbReference>
<accession>A0ABT1Z901</accession>
<dbReference type="Pfam" id="PF13635">
    <property type="entry name" value="DUF4143"/>
    <property type="match status" value="1"/>
</dbReference>
<organism evidence="3 4">
    <name type="scientific">Tractidigestivibacter montrealensis</name>
    <dbReference type="NCBI Taxonomy" id="2972466"/>
    <lineage>
        <taxon>Bacteria</taxon>
        <taxon>Bacillati</taxon>
        <taxon>Actinomycetota</taxon>
        <taxon>Coriobacteriia</taxon>
        <taxon>Coriobacteriales</taxon>
        <taxon>Atopobiaceae</taxon>
        <taxon>Tractidigestivibacter</taxon>
    </lineage>
</organism>
<dbReference type="PANTHER" id="PTHR43566:SF2">
    <property type="entry name" value="DUF4143 DOMAIN-CONTAINING PROTEIN"/>
    <property type="match status" value="1"/>
</dbReference>
<dbReference type="Proteomes" id="UP001204320">
    <property type="component" value="Unassembled WGS sequence"/>
</dbReference>
<name>A0ABT1Z901_9ACTN</name>
<dbReference type="InterPro" id="IPR025420">
    <property type="entry name" value="DUF4143"/>
</dbReference>
<protein>
    <submittedName>
        <fullName evidence="3">DUF4143 domain-containing protein</fullName>
    </submittedName>
</protein>
<dbReference type="RefSeq" id="WP_258499148.1">
    <property type="nucleotide sequence ID" value="NZ_JANSKA010000004.1"/>
</dbReference>
<gene>
    <name evidence="3" type="ORF">NVS32_06840</name>
</gene>
<dbReference type="PANTHER" id="PTHR43566">
    <property type="entry name" value="CONSERVED PROTEIN"/>
    <property type="match status" value="1"/>
</dbReference>
<evidence type="ECO:0000259" key="1">
    <source>
        <dbReference type="Pfam" id="PF13173"/>
    </source>
</evidence>
<feature type="domain" description="DUF4143" evidence="2">
    <location>
        <begin position="214"/>
        <end position="375"/>
    </location>
</feature>
<dbReference type="EMBL" id="JANSKA010000004">
    <property type="protein sequence ID" value="MCR9036663.1"/>
    <property type="molecule type" value="Genomic_DNA"/>
</dbReference>
<keyword evidence="4" id="KW-1185">Reference proteome</keyword>
<reference evidence="3 4" key="1">
    <citation type="submission" date="2022-08" db="EMBL/GenBank/DDBJ databases">
        <title>Tractidigestivibacter montrealensis type strain KD21.</title>
        <authorList>
            <person name="Diop K."/>
            <person name="Richard C."/>
            <person name="Routy B."/>
        </authorList>
    </citation>
    <scope>NUCLEOTIDE SEQUENCE [LARGE SCALE GENOMIC DNA]</scope>
    <source>
        <strain evidence="3 4">KD21</strain>
    </source>
</reference>
<comment type="caution">
    <text evidence="3">The sequence shown here is derived from an EMBL/GenBank/DDBJ whole genome shotgun (WGS) entry which is preliminary data.</text>
</comment>
<feature type="domain" description="AAA" evidence="1">
    <location>
        <begin position="35"/>
        <end position="146"/>
    </location>
</feature>
<sequence>MTQTLQSGTLTPQGYRPRLIECRLDALMNAFGCVEISGPKWCGKTWTSLSRSMSVTRLDDPAQREAAQMDPMLALIGDEPHLVDEWQEVPEVWDAARRRVDEAGNRRGMLLLTGSSSLSKEMREKVHHSGTGRIARLSMRPMSLFESGDSSGLVSLGSLLAGKPLVPASAHADLADVARWCCRGGWPANLGLSDDAAFETSVQYLRSVLDTNILEEGRSPRTALALMRALAANESQAVTYKTLQRDMTEGESAPDVLTIASYLELFDRLHLTEEIRGWEPPMRAKARVRVKPKRYFCDPSLAAALLGATPDRLLSDMQTLGLLFENLVIRDLLVFLSTFPGIDNRLFYYRDEKGLETDAVIESGGRWAAVEIKLSDTKADKAAENLKALRRKVLSNNVGKNPEPVFLAVVVGRGSLAYKRNDGVLVIPASLLGA</sequence>
<proteinExistence type="predicted"/>